<accession>A0A4Y1QUR4</accession>
<dbReference type="Pfam" id="PF24068">
    <property type="entry name" value="TPD1_C"/>
    <property type="match status" value="1"/>
</dbReference>
<gene>
    <name evidence="2" type="ORF">Prudu_004110</name>
</gene>
<dbReference type="GO" id="GO:0001709">
    <property type="term" value="P:cell fate determination"/>
    <property type="evidence" value="ECO:0007669"/>
    <property type="project" value="TreeGrafter"/>
</dbReference>
<name>A0A4Y1QUR4_PRUDU</name>
<protein>
    <submittedName>
        <fullName evidence="2">Beta-1,3-N-Acetylglucosaminyltransferase family protein</fullName>
    </submittedName>
</protein>
<reference evidence="2" key="1">
    <citation type="journal article" date="2019" name="Science">
        <title>Mutation of a bHLH transcription factor allowed almond domestication.</title>
        <authorList>
            <person name="Sanchez-Perez R."/>
            <person name="Pavan S."/>
            <person name="Mazzeo R."/>
            <person name="Moldovan C."/>
            <person name="Aiese Cigliano R."/>
            <person name="Del Cueto J."/>
            <person name="Ricciardi F."/>
            <person name="Lotti C."/>
            <person name="Ricciardi L."/>
            <person name="Dicenta F."/>
            <person name="Lopez-Marques R.L."/>
            <person name="Lindberg Moller B."/>
        </authorList>
    </citation>
    <scope>NUCLEOTIDE SEQUENCE</scope>
</reference>
<dbReference type="PANTHER" id="PTHR33184">
    <property type="entry name" value="PROTEIN TAPETUM DETERMINANT 1-LIKE-RELATED"/>
    <property type="match status" value="1"/>
</dbReference>
<dbReference type="InterPro" id="IPR040361">
    <property type="entry name" value="TPD1"/>
</dbReference>
<dbReference type="AlphaFoldDB" id="A0A4Y1QUR4"/>
<organism evidence="2">
    <name type="scientific">Prunus dulcis</name>
    <name type="common">Almond</name>
    <name type="synonym">Amygdalus dulcis</name>
    <dbReference type="NCBI Taxonomy" id="3755"/>
    <lineage>
        <taxon>Eukaryota</taxon>
        <taxon>Viridiplantae</taxon>
        <taxon>Streptophyta</taxon>
        <taxon>Embryophyta</taxon>
        <taxon>Tracheophyta</taxon>
        <taxon>Spermatophyta</taxon>
        <taxon>Magnoliopsida</taxon>
        <taxon>eudicotyledons</taxon>
        <taxon>Gunneridae</taxon>
        <taxon>Pentapetalae</taxon>
        <taxon>rosids</taxon>
        <taxon>fabids</taxon>
        <taxon>Rosales</taxon>
        <taxon>Rosaceae</taxon>
        <taxon>Amygdaloideae</taxon>
        <taxon>Amygdaleae</taxon>
        <taxon>Prunus</taxon>
    </lineage>
</organism>
<evidence type="ECO:0000313" key="2">
    <source>
        <dbReference type="EMBL" id="BBG95538.1"/>
    </source>
</evidence>
<proteinExistence type="predicted"/>
<sequence>MKRLSFKVGLGSIVYDGPKGLRSMFLGPDWDHVSRVWGFKFRIHGKRICLILTISQLLMISKENLLECLIVGGNCQPCTEQNLKITQSKTGKMVQNKPEWNVKITNDCPCSQLDVKLSCDAFQTVEDIDSSILSKSGSECLVNNGQPIYPNTDFNFNYAWDNSFSFKPVDSQVIVKTVSS</sequence>
<dbReference type="GO" id="GO:0016757">
    <property type="term" value="F:glycosyltransferase activity"/>
    <property type="evidence" value="ECO:0007669"/>
    <property type="project" value="UniProtKB-KW"/>
</dbReference>
<dbReference type="EMBL" id="AP019297">
    <property type="protein sequence ID" value="BBG95538.1"/>
    <property type="molecule type" value="Genomic_DNA"/>
</dbReference>
<evidence type="ECO:0000256" key="1">
    <source>
        <dbReference type="ARBA" id="ARBA00022729"/>
    </source>
</evidence>
<keyword evidence="1" id="KW-0732">Signal</keyword>
<keyword evidence="2" id="KW-0328">Glycosyltransferase</keyword>
<keyword evidence="2" id="KW-0808">Transferase</keyword>
<dbReference type="PANTHER" id="PTHR33184:SF72">
    <property type="entry name" value="BETA-1,3-N-ACETYLGLUCOSAMINYLTRANSFERASE FAMILY PROTEIN"/>
    <property type="match status" value="1"/>
</dbReference>